<gene>
    <name evidence="1" type="ORF">SAMN02745824_0741</name>
</gene>
<dbReference type="STRING" id="1123272.SAMN02745824_0741"/>
<evidence type="ECO:0000313" key="2">
    <source>
        <dbReference type="Proteomes" id="UP000185192"/>
    </source>
</evidence>
<sequence>MTWKTIRLELARTSDYPNGSAAHAYVFRVPLDEAGYIEPEALKEAEKRPEVRRFWRGEPDQKGVVIASAKGWAFSYRAGDDDDETIFRLKDHPLQVGEYLTITETDGSELPFKVVSCHD</sequence>
<keyword evidence="2" id="KW-1185">Reference proteome</keyword>
<dbReference type="Proteomes" id="UP000185192">
    <property type="component" value="Unassembled WGS sequence"/>
</dbReference>
<evidence type="ECO:0000313" key="1">
    <source>
        <dbReference type="EMBL" id="SIN60782.1"/>
    </source>
</evidence>
<dbReference type="OrthoDB" id="9801741at2"/>
<name>A0A1N6CQI6_9SPHN</name>
<accession>A0A1N6CQI6</accession>
<dbReference type="RefSeq" id="WP_074203770.1">
    <property type="nucleotide sequence ID" value="NZ_FSQW01000001.1"/>
</dbReference>
<dbReference type="AlphaFoldDB" id="A0A1N6CQI6"/>
<organism evidence="1 2">
    <name type="scientific">Parasphingorhabdus marina DSM 22363</name>
    <dbReference type="NCBI Taxonomy" id="1123272"/>
    <lineage>
        <taxon>Bacteria</taxon>
        <taxon>Pseudomonadati</taxon>
        <taxon>Pseudomonadota</taxon>
        <taxon>Alphaproteobacteria</taxon>
        <taxon>Sphingomonadales</taxon>
        <taxon>Sphingomonadaceae</taxon>
        <taxon>Parasphingorhabdus</taxon>
    </lineage>
</organism>
<reference evidence="2" key="1">
    <citation type="submission" date="2016-11" db="EMBL/GenBank/DDBJ databases">
        <authorList>
            <person name="Varghese N."/>
            <person name="Submissions S."/>
        </authorList>
    </citation>
    <scope>NUCLEOTIDE SEQUENCE [LARGE SCALE GENOMIC DNA]</scope>
    <source>
        <strain evidence="2">DSM 22363</strain>
    </source>
</reference>
<proteinExistence type="predicted"/>
<protein>
    <submittedName>
        <fullName evidence="1">Uncharacterized protein</fullName>
    </submittedName>
</protein>
<dbReference type="EMBL" id="FSQW01000001">
    <property type="protein sequence ID" value="SIN60782.1"/>
    <property type="molecule type" value="Genomic_DNA"/>
</dbReference>